<reference evidence="2" key="1">
    <citation type="submission" date="2016-10" db="EMBL/GenBank/DDBJ databases">
        <authorList>
            <person name="Varghese N."/>
            <person name="Submissions S."/>
        </authorList>
    </citation>
    <scope>NUCLEOTIDE SEQUENCE [LARGE SCALE GENOMIC DNA]</scope>
    <source>
        <strain evidence="2">IBRC-M 10761</strain>
    </source>
</reference>
<organism evidence="1 2">
    <name type="scientific">Cyclobacterium xiamenense</name>
    <dbReference type="NCBI Taxonomy" id="1297121"/>
    <lineage>
        <taxon>Bacteria</taxon>
        <taxon>Pseudomonadati</taxon>
        <taxon>Bacteroidota</taxon>
        <taxon>Cytophagia</taxon>
        <taxon>Cytophagales</taxon>
        <taxon>Cyclobacteriaceae</taxon>
        <taxon>Cyclobacterium</taxon>
    </lineage>
</organism>
<sequence length="97" mass="11106">MNTLEKEIITIEKEHVQNLQFSGKEVVVDPEAKRMRLLELQKSQILGNIARNKVWIYFQTADGNAYRINTTVWAVGERFISLKGGITIPISSIFKID</sequence>
<dbReference type="EMBL" id="FNZH01000005">
    <property type="protein sequence ID" value="SEJ57441.1"/>
    <property type="molecule type" value="Genomic_DNA"/>
</dbReference>
<proteinExistence type="predicted"/>
<dbReference type="OrthoDB" id="982075at2"/>
<dbReference type="Proteomes" id="UP000199403">
    <property type="component" value="Unassembled WGS sequence"/>
</dbReference>
<keyword evidence="2" id="KW-1185">Reference proteome</keyword>
<accession>A0A1H6ZVS3</accession>
<evidence type="ECO:0000313" key="1">
    <source>
        <dbReference type="EMBL" id="SEJ57441.1"/>
    </source>
</evidence>
<dbReference type="AlphaFoldDB" id="A0A1H6ZVS3"/>
<evidence type="ECO:0000313" key="2">
    <source>
        <dbReference type="Proteomes" id="UP000199403"/>
    </source>
</evidence>
<dbReference type="STRING" id="1416801.SAMN05192553_105174"/>
<protein>
    <submittedName>
        <fullName evidence="1">Uncharacterized protein</fullName>
    </submittedName>
</protein>
<gene>
    <name evidence="1" type="ORF">SAMN05192553_105174</name>
</gene>
<name>A0A1H6ZVS3_9BACT</name>
<dbReference type="RefSeq" id="WP_092176869.1">
    <property type="nucleotide sequence ID" value="NZ_FNZH01000005.1"/>
</dbReference>